<keyword evidence="2" id="KW-0282">Flagellum</keyword>
<keyword evidence="1" id="KW-0812">Transmembrane</keyword>
<evidence type="ECO:0000256" key="1">
    <source>
        <dbReference type="SAM" id="Phobius"/>
    </source>
</evidence>
<reference evidence="2 3" key="1">
    <citation type="submission" date="2023-07" db="EMBL/GenBank/DDBJ databases">
        <title>Genomic Encyclopedia of Type Strains, Phase IV (KMG-IV): sequencing the most valuable type-strain genomes for metagenomic binning, comparative biology and taxonomic classification.</title>
        <authorList>
            <person name="Goeker M."/>
        </authorList>
    </citation>
    <scope>NUCLEOTIDE SEQUENCE [LARGE SCALE GENOMIC DNA]</scope>
    <source>
        <strain evidence="2 3">DSM 16419</strain>
    </source>
</reference>
<name>A0ABU0GW58_9BACL</name>
<keyword evidence="3" id="KW-1185">Reference proteome</keyword>
<proteinExistence type="predicted"/>
<comment type="caution">
    <text evidence="2">The sequence shown here is derived from an EMBL/GenBank/DDBJ whole genome shotgun (WGS) entry which is preliminary data.</text>
</comment>
<dbReference type="RefSeq" id="WP_308786954.1">
    <property type="nucleotide sequence ID" value="NZ_JAUSWB010000004.1"/>
</dbReference>
<keyword evidence="2" id="KW-0969">Cilium</keyword>
<feature type="transmembrane region" description="Helical" evidence="1">
    <location>
        <begin position="6"/>
        <end position="30"/>
    </location>
</feature>
<keyword evidence="1" id="KW-1133">Transmembrane helix</keyword>
<keyword evidence="1" id="KW-0472">Membrane</keyword>
<organism evidence="2 3">
    <name type="scientific">Planomicrobium stackebrandtii</name>
    <dbReference type="NCBI Taxonomy" id="253160"/>
    <lineage>
        <taxon>Bacteria</taxon>
        <taxon>Bacillati</taxon>
        <taxon>Bacillota</taxon>
        <taxon>Bacilli</taxon>
        <taxon>Bacillales</taxon>
        <taxon>Caryophanaceae</taxon>
        <taxon>Planomicrobium</taxon>
    </lineage>
</organism>
<dbReference type="Proteomes" id="UP001241988">
    <property type="component" value="Unassembled WGS sequence"/>
</dbReference>
<protein>
    <submittedName>
        <fullName evidence="2">Flagellar basal body-associated protein FliL</fullName>
    </submittedName>
</protein>
<gene>
    <name evidence="2" type="ORF">QOZ98_001624</name>
</gene>
<evidence type="ECO:0000313" key="3">
    <source>
        <dbReference type="Proteomes" id="UP001241988"/>
    </source>
</evidence>
<evidence type="ECO:0000313" key="2">
    <source>
        <dbReference type="EMBL" id="MDQ0428797.1"/>
    </source>
</evidence>
<sequence length="344" mass="38992">MNQQLFDVLAWVLLILTIVLFVVTIVFLFMKKFKESLKAFGVTVISGLVFISMFAFFYPDEYYQQDTDYEVEAESVDEPAEVFSVELIEASFNKESNTTTVKITTDLPTATDVELTVESVVTNAADEEVVLLQRYPAKVNDGKIIVENATIPEESGMPEQNENYLLHIKIPVKEGFNENWKDKNYEDEYGNLTFFSTGEGEGEYALYNDVVMQIGAGYSGEEITQKADSDRKAALQEKKVSAKEIRFAELNKNPDKYYDKFVQYTGEILQIMEDSSSTVMRLAVTKETYGYSYDDVVYVTYDGTTEFVDEDIVTVYGLIKGSHTYESQAGYQISLPLLEAELVE</sequence>
<dbReference type="EMBL" id="JAUSWB010000004">
    <property type="protein sequence ID" value="MDQ0428797.1"/>
    <property type="molecule type" value="Genomic_DNA"/>
</dbReference>
<accession>A0ABU0GW58</accession>
<feature type="transmembrane region" description="Helical" evidence="1">
    <location>
        <begin position="37"/>
        <end position="58"/>
    </location>
</feature>
<keyword evidence="2" id="KW-0966">Cell projection</keyword>